<accession>A0ABT8KVM1</accession>
<keyword evidence="2" id="KW-1185">Reference proteome</keyword>
<dbReference type="RefSeq" id="WP_346753696.1">
    <property type="nucleotide sequence ID" value="NZ_JAUJEA010000008.1"/>
</dbReference>
<sequence>MRTGILLARIEQDLNELFLALELEERWKQKGYGDVQFIDMADYGYPSQDYETLSGSLFVCDALIIVCRARERLMHVDMLIQKIPEYFHGRPVGLIAGTTQDSRQDGGLSNLKSSLQQQKTRCYEHSLLFSSKERLFGEHMLLDSPSMALKLDHYIQDFSDFAFEKICYENYLPVGTFALDGRQGTH</sequence>
<dbReference type="EMBL" id="JAUJEA010000008">
    <property type="protein sequence ID" value="MDN5203673.1"/>
    <property type="molecule type" value="Genomic_DNA"/>
</dbReference>
<proteinExistence type="predicted"/>
<protein>
    <submittedName>
        <fullName evidence="1">Uncharacterized protein</fullName>
    </submittedName>
</protein>
<gene>
    <name evidence="1" type="ORF">QQ008_19950</name>
</gene>
<reference evidence="1" key="1">
    <citation type="submission" date="2023-06" db="EMBL/GenBank/DDBJ databases">
        <title>Genomic of Parafulvivirga corallium.</title>
        <authorList>
            <person name="Wang G."/>
        </authorList>
    </citation>
    <scope>NUCLEOTIDE SEQUENCE</scope>
    <source>
        <strain evidence="1">BMA10</strain>
    </source>
</reference>
<organism evidence="1 2">
    <name type="scientific">Splendidivirga corallicola</name>
    <dbReference type="NCBI Taxonomy" id="3051826"/>
    <lineage>
        <taxon>Bacteria</taxon>
        <taxon>Pseudomonadati</taxon>
        <taxon>Bacteroidota</taxon>
        <taxon>Cytophagia</taxon>
        <taxon>Cytophagales</taxon>
        <taxon>Splendidivirgaceae</taxon>
        <taxon>Splendidivirga</taxon>
    </lineage>
</organism>
<evidence type="ECO:0000313" key="2">
    <source>
        <dbReference type="Proteomes" id="UP001172082"/>
    </source>
</evidence>
<evidence type="ECO:0000313" key="1">
    <source>
        <dbReference type="EMBL" id="MDN5203673.1"/>
    </source>
</evidence>
<comment type="caution">
    <text evidence="1">The sequence shown here is derived from an EMBL/GenBank/DDBJ whole genome shotgun (WGS) entry which is preliminary data.</text>
</comment>
<dbReference type="Proteomes" id="UP001172082">
    <property type="component" value="Unassembled WGS sequence"/>
</dbReference>
<name>A0ABT8KVM1_9BACT</name>